<evidence type="ECO:0000313" key="1">
    <source>
        <dbReference type="EMBL" id="MBB0228719.1"/>
    </source>
</evidence>
<accession>A0A7W3T0H1</accession>
<protein>
    <submittedName>
        <fullName evidence="1">Uncharacterized protein</fullName>
    </submittedName>
</protein>
<name>A0A7W3T0H1_9ACTN</name>
<dbReference type="RefSeq" id="WP_182660510.1">
    <property type="nucleotide sequence ID" value="NZ_VKHS01000047.1"/>
</dbReference>
<evidence type="ECO:0000313" key="2">
    <source>
        <dbReference type="Proteomes" id="UP000530234"/>
    </source>
</evidence>
<gene>
    <name evidence="1" type="ORF">FOE67_04135</name>
</gene>
<reference evidence="2" key="1">
    <citation type="submission" date="2019-10" db="EMBL/GenBank/DDBJ databases">
        <title>Streptomyces sp. nov., a novel actinobacterium isolated from alkaline environment.</title>
        <authorList>
            <person name="Golinska P."/>
        </authorList>
    </citation>
    <scope>NUCLEOTIDE SEQUENCE [LARGE SCALE GENOMIC DNA]</scope>
    <source>
        <strain evidence="2">DSM 42108</strain>
    </source>
</reference>
<comment type="caution">
    <text evidence="1">The sequence shown here is derived from an EMBL/GenBank/DDBJ whole genome shotgun (WGS) entry which is preliminary data.</text>
</comment>
<dbReference type="AlphaFoldDB" id="A0A7W3T0H1"/>
<organism evidence="1 2">
    <name type="scientific">Streptomyces calidiresistens</name>
    <dbReference type="NCBI Taxonomy" id="1485586"/>
    <lineage>
        <taxon>Bacteria</taxon>
        <taxon>Bacillati</taxon>
        <taxon>Actinomycetota</taxon>
        <taxon>Actinomycetes</taxon>
        <taxon>Kitasatosporales</taxon>
        <taxon>Streptomycetaceae</taxon>
        <taxon>Streptomyces</taxon>
    </lineage>
</organism>
<dbReference type="Proteomes" id="UP000530234">
    <property type="component" value="Unassembled WGS sequence"/>
</dbReference>
<keyword evidence="2" id="KW-1185">Reference proteome</keyword>
<dbReference type="EMBL" id="VKHS01000047">
    <property type="protein sequence ID" value="MBB0228719.1"/>
    <property type="molecule type" value="Genomic_DNA"/>
</dbReference>
<sequence>MTEWTAGFELPDEQWVFLDARAVDGPEDAARRIADRGGELDHAYAASVLPELRVLCEQAAQLGAGPVAALVPMVPRVARPLVPATARVVPQLPPEAGRSTAAIAEVVGAQQPYHYLPPEVTEVALPLGPGCRTYEVVFDGEGADGRPALRESISWFVLPEHYPEGVLEFTVTWPGEAAGPEMLEIAAGMVATLALRPAGALA</sequence>
<proteinExistence type="predicted"/>